<dbReference type="EMBL" id="QSTD01000002">
    <property type="protein sequence ID" value="RGM31426.1"/>
    <property type="molecule type" value="Genomic_DNA"/>
</dbReference>
<dbReference type="CDD" id="cd09204">
    <property type="entry name" value="PLDc_N_DEXD_b2"/>
    <property type="match status" value="1"/>
</dbReference>
<dbReference type="SUPFAM" id="SSF56024">
    <property type="entry name" value="Phospholipase D/nuclease"/>
    <property type="match status" value="1"/>
</dbReference>
<dbReference type="GO" id="GO:0005829">
    <property type="term" value="C:cytosol"/>
    <property type="evidence" value="ECO:0007669"/>
    <property type="project" value="TreeGrafter"/>
</dbReference>
<dbReference type="InterPro" id="IPR025202">
    <property type="entry name" value="PLD-like_dom"/>
</dbReference>
<evidence type="ECO:0000313" key="4">
    <source>
        <dbReference type="EMBL" id="NBH30862.1"/>
    </source>
</evidence>
<sequence length="954" mass="110397">MNRLIEDFTQSLYKGFIDKDVSHQGNFTPKLLINNKKENVLSTIVQELKKCSSFSISVAFITESGLASLKSYLYDLNQKGIKGKILTSNYLGFNSPKMYYELLKLENVEVRLTDVEGFHAKGYIFDHDNYSSMIIGSSNLTSNALKINYEHNILLSTHRNGELVHNVKSQFNDLWDESIPLTPSWVEEYQETFEYKSIKKVLEIQKEQLISTENYKNAIDIQPNKMQKEALKCLEALRKEGKEKSLIISATGTGKTILCALDVRAFNPNRFLFIVHNEGILNRAKEEFRKVMPHIDEKEFGLLTGKHKDIKARYLFATIQTLSNNENYKEFAKDHFDYIVFDEAHRSAAASYQKVFKYFTPKFMLGMTATPERTDDLNIYELFDYNVAFEIRLQEALESEILCPFHYFGVTDYSLNGEINEDVTDLKNLTSDERLNNILEKTDYYGYSGEELKGLIFVSRRDEAYELAEKLTNYGIPSVGLTGKDNINVRSTTIDRLKNGGINYIITVDLFNEGIDIPEVNQVVMLRPTESSIIFIQQLGRGLRKSSNKDYVTVIDFIGNYKTNYLIPVALSGDQSQNKDNYKRFLTTNSELNGVSTINFEEIAKKRIYDSLDAVKLNQPKLLREAYETVKKRIGKQPMLMDFIRQNSVDPSVIFSKYKNYHEFLTKNKYIEDTLSINEFKNLTFLSRQLTPGLKKVDIDVLETLVEGETSIDNLIESMRYQNDDITEKDVMTSLKVLDFTLFKATIGDTYGSPLIAINDKNVELTNDFSSALKKPLFKKYFLDLIDLSKYNNMRYQDSGNKMIIYNKYSREDFVKLLNWDSDESGTINGYKMKHQTLPIFITYDKHEDISDNTKYEDEFLSQDELKWYTRSPRKITSPEVQNILKHAEDNVTMYIFVKKKDDDGKYFYYLGTANYIEGTEEEDIMPNGNSVVTMKISMHQAVKDDIYRYITEN</sequence>
<organism evidence="5 6">
    <name type="scientific">Staphylococcus warneri</name>
    <dbReference type="NCBI Taxonomy" id="1292"/>
    <lineage>
        <taxon>Bacteria</taxon>
        <taxon>Bacillati</taxon>
        <taxon>Bacillota</taxon>
        <taxon>Bacilli</taxon>
        <taxon>Bacillales</taxon>
        <taxon>Staphylococcaceae</taxon>
        <taxon>Staphylococcus</taxon>
    </lineage>
</organism>
<dbReference type="GO" id="GO:0016787">
    <property type="term" value="F:hydrolase activity"/>
    <property type="evidence" value="ECO:0007669"/>
    <property type="project" value="InterPro"/>
</dbReference>
<name>A0A364US96_STAWA</name>
<dbReference type="InterPro" id="IPR006935">
    <property type="entry name" value="Helicase/UvrB_N"/>
</dbReference>
<protein>
    <submittedName>
        <fullName evidence="5">DUF3427 domain-containing protein</fullName>
    </submittedName>
</protein>
<dbReference type="Gene3D" id="3.40.50.300">
    <property type="entry name" value="P-loop containing nucleotide triphosphate hydrolases"/>
    <property type="match status" value="2"/>
</dbReference>
<dbReference type="AlphaFoldDB" id="A0A364US96"/>
<dbReference type="RefSeq" id="WP_002467099.1">
    <property type="nucleotide sequence ID" value="NZ_CABMFV010000002.1"/>
</dbReference>
<dbReference type="EMBL" id="QXWP01000003">
    <property type="protein sequence ID" value="NBH30862.1"/>
    <property type="molecule type" value="Genomic_DNA"/>
</dbReference>
<evidence type="ECO:0000313" key="7">
    <source>
        <dbReference type="Proteomes" id="UP000481807"/>
    </source>
</evidence>
<dbReference type="CDD" id="cd18032">
    <property type="entry name" value="DEXHc_RE_I_III_res"/>
    <property type="match status" value="1"/>
</dbReference>
<dbReference type="InterPro" id="IPR027417">
    <property type="entry name" value="P-loop_NTPase"/>
</dbReference>
<comment type="caution">
    <text evidence="5">The sequence shown here is derived from an EMBL/GenBank/DDBJ whole genome shotgun (WGS) entry which is preliminary data.</text>
</comment>
<feature type="domain" description="PLD phosphodiesterase" evidence="1">
    <location>
        <begin position="119"/>
        <end position="144"/>
    </location>
</feature>
<dbReference type="InterPro" id="IPR050742">
    <property type="entry name" value="Helicase_Restrict-Modif_Enz"/>
</dbReference>
<evidence type="ECO:0000259" key="1">
    <source>
        <dbReference type="PROSITE" id="PS50035"/>
    </source>
</evidence>
<feature type="domain" description="Helicase ATP-binding" evidence="2">
    <location>
        <begin position="236"/>
        <end position="389"/>
    </location>
</feature>
<evidence type="ECO:0000259" key="2">
    <source>
        <dbReference type="PROSITE" id="PS51192"/>
    </source>
</evidence>
<evidence type="ECO:0000313" key="5">
    <source>
        <dbReference type="EMBL" id="RGM31426.1"/>
    </source>
</evidence>
<gene>
    <name evidence="4" type="ORF">D3Z30_07675</name>
    <name evidence="5" type="ORF">DXC19_07680</name>
</gene>
<accession>A0A364US96</accession>
<dbReference type="Proteomes" id="UP000261016">
    <property type="component" value="Unassembled WGS sequence"/>
</dbReference>
<proteinExistence type="predicted"/>
<dbReference type="InterPro" id="IPR014001">
    <property type="entry name" value="Helicase_ATP-bd"/>
</dbReference>
<dbReference type="PROSITE" id="PS51192">
    <property type="entry name" value="HELICASE_ATP_BIND_1"/>
    <property type="match status" value="1"/>
</dbReference>
<dbReference type="GO" id="GO:0005524">
    <property type="term" value="F:ATP binding"/>
    <property type="evidence" value="ECO:0007669"/>
    <property type="project" value="InterPro"/>
</dbReference>
<dbReference type="SUPFAM" id="SSF52540">
    <property type="entry name" value="P-loop containing nucleoside triphosphate hydrolases"/>
    <property type="match status" value="1"/>
</dbReference>
<dbReference type="Pfam" id="PF11907">
    <property type="entry name" value="DUF3427"/>
    <property type="match status" value="1"/>
</dbReference>
<reference evidence="5 6" key="1">
    <citation type="submission" date="2018-08" db="EMBL/GenBank/DDBJ databases">
        <title>A genome reference for cultivated species of the human gut microbiota.</title>
        <authorList>
            <person name="Zou Y."/>
            <person name="Xue W."/>
            <person name="Luo G."/>
        </authorList>
    </citation>
    <scope>NUCLEOTIDE SEQUENCE [LARGE SCALE GENOMIC DNA]</scope>
    <source>
        <strain evidence="5 6">OM08-17AT</strain>
    </source>
</reference>
<dbReference type="CDD" id="cd18799">
    <property type="entry name" value="SF2_C_EcoAI-like"/>
    <property type="match status" value="1"/>
</dbReference>
<dbReference type="PANTHER" id="PTHR47396:SF1">
    <property type="entry name" value="ATP-DEPENDENT HELICASE IRC3-RELATED"/>
    <property type="match status" value="1"/>
</dbReference>
<dbReference type="SMART" id="SM00487">
    <property type="entry name" value="DEXDc"/>
    <property type="match status" value="1"/>
</dbReference>
<dbReference type="Proteomes" id="UP000481807">
    <property type="component" value="Unassembled WGS sequence"/>
</dbReference>
<dbReference type="SMART" id="SM00490">
    <property type="entry name" value="HELICc"/>
    <property type="match status" value="1"/>
</dbReference>
<dbReference type="InterPro" id="IPR021835">
    <property type="entry name" value="DUF3427"/>
</dbReference>
<dbReference type="GO" id="GO:0006793">
    <property type="term" value="P:phosphorus metabolic process"/>
    <property type="evidence" value="ECO:0007669"/>
    <property type="project" value="UniProtKB-ARBA"/>
</dbReference>
<dbReference type="Pfam" id="PF00271">
    <property type="entry name" value="Helicase_C"/>
    <property type="match status" value="1"/>
</dbReference>
<feature type="domain" description="Helicase C-terminal" evidence="3">
    <location>
        <begin position="440"/>
        <end position="593"/>
    </location>
</feature>
<dbReference type="GO" id="GO:0003677">
    <property type="term" value="F:DNA binding"/>
    <property type="evidence" value="ECO:0007669"/>
    <property type="project" value="InterPro"/>
</dbReference>
<dbReference type="PROSITE" id="PS50035">
    <property type="entry name" value="PLD"/>
    <property type="match status" value="1"/>
</dbReference>
<dbReference type="Pfam" id="PF26350">
    <property type="entry name" value="DUF8090"/>
    <property type="match status" value="1"/>
</dbReference>
<evidence type="ECO:0000259" key="3">
    <source>
        <dbReference type="PROSITE" id="PS51194"/>
    </source>
</evidence>
<dbReference type="Pfam" id="PF04851">
    <property type="entry name" value="ResIII"/>
    <property type="match status" value="1"/>
</dbReference>
<reference evidence="4 7" key="2">
    <citation type="submission" date="2018-08" db="EMBL/GenBank/DDBJ databases">
        <title>Murine metabolic-syndrome-specific gut microbial biobank.</title>
        <authorList>
            <person name="Liu C."/>
        </authorList>
    </citation>
    <scope>NUCLEOTIDE SEQUENCE [LARGE SCALE GENOMIC DNA]</scope>
    <source>
        <strain evidence="4 7">1XD21-27</strain>
    </source>
</reference>
<dbReference type="InterPro" id="IPR058403">
    <property type="entry name" value="DUF8090"/>
</dbReference>
<evidence type="ECO:0000313" key="6">
    <source>
        <dbReference type="Proteomes" id="UP000261016"/>
    </source>
</evidence>
<dbReference type="Pfam" id="PF13091">
    <property type="entry name" value="PLDc_2"/>
    <property type="match status" value="1"/>
</dbReference>
<dbReference type="InterPro" id="IPR001736">
    <property type="entry name" value="PLipase_D/transphosphatidylase"/>
</dbReference>
<dbReference type="PROSITE" id="PS51194">
    <property type="entry name" value="HELICASE_CTER"/>
    <property type="match status" value="1"/>
</dbReference>
<dbReference type="InterPro" id="IPR001650">
    <property type="entry name" value="Helicase_C-like"/>
</dbReference>
<dbReference type="Gene3D" id="3.30.870.10">
    <property type="entry name" value="Endonuclease Chain A"/>
    <property type="match status" value="1"/>
</dbReference>
<dbReference type="PANTHER" id="PTHR47396">
    <property type="entry name" value="TYPE I RESTRICTION ENZYME ECOKI R PROTEIN"/>
    <property type="match status" value="1"/>
</dbReference>